<keyword evidence="5 7" id="KW-0238">DNA-binding</keyword>
<evidence type="ECO:0000256" key="1">
    <source>
        <dbReference type="ARBA" id="ARBA00004496"/>
    </source>
</evidence>
<evidence type="ECO:0000256" key="5">
    <source>
        <dbReference type="ARBA" id="ARBA00023125"/>
    </source>
</evidence>
<proteinExistence type="inferred from homology"/>
<keyword evidence="6 7" id="KW-0804">Transcription</keyword>
<evidence type="ECO:0000256" key="2">
    <source>
        <dbReference type="ARBA" id="ARBA00008316"/>
    </source>
</evidence>
<evidence type="ECO:0000256" key="3">
    <source>
        <dbReference type="ARBA" id="ARBA00022490"/>
    </source>
</evidence>
<comment type="pathway">
    <text evidence="7">Amino-acid biosynthesis; L-arginine biosynthesis [regulation].</text>
</comment>
<feature type="domain" description="Arginine repressor C-terminal" evidence="10">
    <location>
        <begin position="81"/>
        <end position="147"/>
    </location>
</feature>
<dbReference type="PRINTS" id="PR01467">
    <property type="entry name" value="ARGREPRESSOR"/>
</dbReference>
<dbReference type="GO" id="GO:0005737">
    <property type="term" value="C:cytoplasm"/>
    <property type="evidence" value="ECO:0007669"/>
    <property type="project" value="UniProtKB-SubCell"/>
</dbReference>
<dbReference type="GO" id="GO:1900079">
    <property type="term" value="P:regulation of arginine biosynthetic process"/>
    <property type="evidence" value="ECO:0007669"/>
    <property type="project" value="UniProtKB-UniRule"/>
</dbReference>
<protein>
    <recommendedName>
        <fullName evidence="7 8">Arginine repressor</fullName>
    </recommendedName>
</protein>
<evidence type="ECO:0000259" key="10">
    <source>
        <dbReference type="Pfam" id="PF02863"/>
    </source>
</evidence>
<dbReference type="Proteomes" id="UP000774000">
    <property type="component" value="Unassembled WGS sequence"/>
</dbReference>
<dbReference type="InterPro" id="IPR020899">
    <property type="entry name" value="Arg_repress_C"/>
</dbReference>
<organism evidence="11 12">
    <name type="scientific">Halanaerobacter jeridensis</name>
    <dbReference type="NCBI Taxonomy" id="706427"/>
    <lineage>
        <taxon>Bacteria</taxon>
        <taxon>Bacillati</taxon>
        <taxon>Bacillota</taxon>
        <taxon>Clostridia</taxon>
        <taxon>Halanaerobiales</taxon>
        <taxon>Halobacteroidaceae</taxon>
        <taxon>Halanaerobacter</taxon>
    </lineage>
</organism>
<keyword evidence="3 7" id="KW-0963">Cytoplasm</keyword>
<comment type="function">
    <text evidence="7">Regulates arginine biosynthesis genes.</text>
</comment>
<reference evidence="11" key="1">
    <citation type="submission" date="2021-01" db="EMBL/GenBank/DDBJ databases">
        <title>Genomic Encyclopedia of Type Strains, Phase IV (KMG-IV): sequencing the most valuable type-strain genomes for metagenomic binning, comparative biology and taxonomic classification.</title>
        <authorList>
            <person name="Goeker M."/>
        </authorList>
    </citation>
    <scope>NUCLEOTIDE SEQUENCE</scope>
    <source>
        <strain evidence="11">DSM 23230</strain>
    </source>
</reference>
<keyword evidence="12" id="KW-1185">Reference proteome</keyword>
<dbReference type="Pfam" id="PF01316">
    <property type="entry name" value="Arg_repressor"/>
    <property type="match status" value="1"/>
</dbReference>
<sequence length="151" mass="16875">MKSKRQLKIMEVIKEENIQTQQELAAKLRQEGIEVTQATVSRDVKQLGLIKVPSEEGGYKYSLPPRHKEKVNATSRMKRMFQDSVINIDYSENLIVVSTLPGTAQGVAALIDNSDWKHVIGTIAGDDTIMLVIKPKKKVEAVIEKLESLTS</sequence>
<name>A0A939BLY9_9FIRM</name>
<dbReference type="SUPFAM" id="SSF46785">
    <property type="entry name" value="Winged helix' DNA-binding domain"/>
    <property type="match status" value="1"/>
</dbReference>
<dbReference type="GO" id="GO:0034618">
    <property type="term" value="F:arginine binding"/>
    <property type="evidence" value="ECO:0007669"/>
    <property type="project" value="InterPro"/>
</dbReference>
<feature type="domain" description="Arginine repressor DNA-binding" evidence="9">
    <location>
        <begin position="2"/>
        <end position="67"/>
    </location>
</feature>
<keyword evidence="4 7" id="KW-0805">Transcription regulation</keyword>
<evidence type="ECO:0000256" key="4">
    <source>
        <dbReference type="ARBA" id="ARBA00023015"/>
    </source>
</evidence>
<dbReference type="PANTHER" id="PTHR34471:SF1">
    <property type="entry name" value="ARGININE REPRESSOR"/>
    <property type="match status" value="1"/>
</dbReference>
<evidence type="ECO:0000259" key="9">
    <source>
        <dbReference type="Pfam" id="PF01316"/>
    </source>
</evidence>
<evidence type="ECO:0000256" key="7">
    <source>
        <dbReference type="HAMAP-Rule" id="MF_00173"/>
    </source>
</evidence>
<evidence type="ECO:0000256" key="6">
    <source>
        <dbReference type="ARBA" id="ARBA00023163"/>
    </source>
</evidence>
<keyword evidence="7" id="KW-0055">Arginine biosynthesis</keyword>
<evidence type="ECO:0000256" key="8">
    <source>
        <dbReference type="NCBIfam" id="TIGR01529"/>
    </source>
</evidence>
<dbReference type="InterPro" id="IPR036251">
    <property type="entry name" value="Arg_repress_C_sf"/>
</dbReference>
<gene>
    <name evidence="7" type="primary">argR</name>
    <name evidence="11" type="ORF">JOC47_000069</name>
</gene>
<comment type="subcellular location">
    <subcellularLocation>
        <location evidence="1 7">Cytoplasm</location>
    </subcellularLocation>
</comment>
<comment type="similarity">
    <text evidence="2 7">Belongs to the ArgR family.</text>
</comment>
<dbReference type="GO" id="GO:0003677">
    <property type="term" value="F:DNA binding"/>
    <property type="evidence" value="ECO:0007669"/>
    <property type="project" value="UniProtKB-KW"/>
</dbReference>
<dbReference type="EMBL" id="JAFBDQ010000001">
    <property type="protein sequence ID" value="MBM7555245.1"/>
    <property type="molecule type" value="Genomic_DNA"/>
</dbReference>
<evidence type="ECO:0000313" key="12">
    <source>
        <dbReference type="Proteomes" id="UP000774000"/>
    </source>
</evidence>
<dbReference type="NCBIfam" id="TIGR01529">
    <property type="entry name" value="argR_whole"/>
    <property type="match status" value="1"/>
</dbReference>
<dbReference type="InterPro" id="IPR001669">
    <property type="entry name" value="Arg_repress"/>
</dbReference>
<dbReference type="GO" id="GO:0006526">
    <property type="term" value="P:L-arginine biosynthetic process"/>
    <property type="evidence" value="ECO:0007669"/>
    <property type="project" value="UniProtKB-KW"/>
</dbReference>
<keyword evidence="7" id="KW-0028">Amino-acid biosynthesis</keyword>
<dbReference type="Gene3D" id="1.10.10.10">
    <property type="entry name" value="Winged helix-like DNA-binding domain superfamily/Winged helix DNA-binding domain"/>
    <property type="match status" value="1"/>
</dbReference>
<dbReference type="HAMAP" id="MF_00173">
    <property type="entry name" value="Arg_repressor"/>
    <property type="match status" value="1"/>
</dbReference>
<dbReference type="InterPro" id="IPR036390">
    <property type="entry name" value="WH_DNA-bd_sf"/>
</dbReference>
<comment type="caution">
    <text evidence="11">The sequence shown here is derived from an EMBL/GenBank/DDBJ whole genome shotgun (WGS) entry which is preliminary data.</text>
</comment>
<keyword evidence="7" id="KW-0678">Repressor</keyword>
<dbReference type="RefSeq" id="WP_204699972.1">
    <property type="nucleotide sequence ID" value="NZ_JAFBDQ010000001.1"/>
</dbReference>
<dbReference type="GO" id="GO:0051259">
    <property type="term" value="P:protein complex oligomerization"/>
    <property type="evidence" value="ECO:0007669"/>
    <property type="project" value="InterPro"/>
</dbReference>
<dbReference type="PANTHER" id="PTHR34471">
    <property type="entry name" value="ARGININE REPRESSOR"/>
    <property type="match status" value="1"/>
</dbReference>
<dbReference type="Gene3D" id="3.30.1360.40">
    <property type="match status" value="1"/>
</dbReference>
<dbReference type="InterPro" id="IPR036388">
    <property type="entry name" value="WH-like_DNA-bd_sf"/>
</dbReference>
<evidence type="ECO:0000313" key="11">
    <source>
        <dbReference type="EMBL" id="MBM7555245.1"/>
    </source>
</evidence>
<dbReference type="Pfam" id="PF02863">
    <property type="entry name" value="Arg_repressor_C"/>
    <property type="match status" value="1"/>
</dbReference>
<dbReference type="InterPro" id="IPR020900">
    <property type="entry name" value="Arg_repress_DNA-bd"/>
</dbReference>
<dbReference type="AlphaFoldDB" id="A0A939BLY9"/>
<dbReference type="GO" id="GO:0003700">
    <property type="term" value="F:DNA-binding transcription factor activity"/>
    <property type="evidence" value="ECO:0007669"/>
    <property type="project" value="UniProtKB-UniRule"/>
</dbReference>
<accession>A0A939BLY9</accession>
<dbReference type="SUPFAM" id="SSF55252">
    <property type="entry name" value="C-terminal domain of arginine repressor"/>
    <property type="match status" value="1"/>
</dbReference>